<dbReference type="SUPFAM" id="SSF51735">
    <property type="entry name" value="NAD(P)-binding Rossmann-fold domains"/>
    <property type="match status" value="1"/>
</dbReference>
<dbReference type="AlphaFoldDB" id="A0A934VUV6"/>
<evidence type="ECO:0000313" key="3">
    <source>
        <dbReference type="EMBL" id="MBK1882937.1"/>
    </source>
</evidence>
<dbReference type="Pfam" id="PF03435">
    <property type="entry name" value="Sacchrp_dh_NADP"/>
    <property type="match status" value="1"/>
</dbReference>
<proteinExistence type="predicted"/>
<comment type="caution">
    <text evidence="3">The sequence shown here is derived from an EMBL/GenBank/DDBJ whole genome shotgun (WGS) entry which is preliminary data.</text>
</comment>
<dbReference type="Proteomes" id="UP000603141">
    <property type="component" value="Unassembled WGS sequence"/>
</dbReference>
<dbReference type="RefSeq" id="WP_200270546.1">
    <property type="nucleotide sequence ID" value="NZ_JAENIJ010000015.1"/>
</dbReference>
<name>A0A934VUV6_9BACT</name>
<dbReference type="PANTHER" id="PTHR43796:SF2">
    <property type="entry name" value="CARBOXYNORSPERMIDINE SYNTHASE"/>
    <property type="match status" value="1"/>
</dbReference>
<dbReference type="Gene3D" id="3.40.50.720">
    <property type="entry name" value="NAD(P)-binding Rossmann-like Domain"/>
    <property type="match status" value="1"/>
</dbReference>
<dbReference type="Pfam" id="PF16653">
    <property type="entry name" value="Sacchrp_dh_C"/>
    <property type="match status" value="1"/>
</dbReference>
<dbReference type="EMBL" id="JAENIJ010000015">
    <property type="protein sequence ID" value="MBK1882937.1"/>
    <property type="molecule type" value="Genomic_DNA"/>
</dbReference>
<keyword evidence="4" id="KW-1185">Reference proteome</keyword>
<dbReference type="PANTHER" id="PTHR43796">
    <property type="entry name" value="CARBOXYNORSPERMIDINE SYNTHASE"/>
    <property type="match status" value="1"/>
</dbReference>
<evidence type="ECO:0000313" key="4">
    <source>
        <dbReference type="Proteomes" id="UP000603141"/>
    </source>
</evidence>
<protein>
    <submittedName>
        <fullName evidence="3">Saccharopine dehydrogenase family protein</fullName>
    </submittedName>
</protein>
<organism evidence="3 4">
    <name type="scientific">Luteolibacter pohnpeiensis</name>
    <dbReference type="NCBI Taxonomy" id="454153"/>
    <lineage>
        <taxon>Bacteria</taxon>
        <taxon>Pseudomonadati</taxon>
        <taxon>Verrucomicrobiota</taxon>
        <taxon>Verrucomicrobiia</taxon>
        <taxon>Verrucomicrobiales</taxon>
        <taxon>Verrucomicrobiaceae</taxon>
        <taxon>Luteolibacter</taxon>
    </lineage>
</organism>
<dbReference type="InterPro" id="IPR005097">
    <property type="entry name" value="Sacchrp_dh_NADP-bd"/>
</dbReference>
<accession>A0A934VUV6</accession>
<dbReference type="Gene3D" id="3.30.360.10">
    <property type="entry name" value="Dihydrodipicolinate Reductase, domain 2"/>
    <property type="match status" value="1"/>
</dbReference>
<dbReference type="InterPro" id="IPR036291">
    <property type="entry name" value="NAD(P)-bd_dom_sf"/>
</dbReference>
<evidence type="ECO:0000259" key="2">
    <source>
        <dbReference type="Pfam" id="PF16653"/>
    </source>
</evidence>
<reference evidence="3" key="1">
    <citation type="submission" date="2021-01" db="EMBL/GenBank/DDBJ databases">
        <title>Modified the classification status of verrucomicrobia.</title>
        <authorList>
            <person name="Feng X."/>
        </authorList>
    </citation>
    <scope>NUCLEOTIDE SEQUENCE</scope>
    <source>
        <strain evidence="3">KCTC 22041</strain>
    </source>
</reference>
<gene>
    <name evidence="3" type="ORF">JIN85_10950</name>
</gene>
<feature type="domain" description="Saccharopine dehydrogenase-like C-terminal" evidence="2">
    <location>
        <begin position="141"/>
        <end position="389"/>
    </location>
</feature>
<evidence type="ECO:0000259" key="1">
    <source>
        <dbReference type="Pfam" id="PF03435"/>
    </source>
</evidence>
<feature type="domain" description="Saccharopine dehydrogenase NADP binding" evidence="1">
    <location>
        <begin position="4"/>
        <end position="135"/>
    </location>
</feature>
<dbReference type="InterPro" id="IPR032095">
    <property type="entry name" value="Sacchrp_dh-like_C"/>
</dbReference>
<sequence>MNQVLIIGAGGVGSVVAHKCAMMPEVFGEITLASRTLSKCDAIAAEVKYRTGREIATAQVDADDVAATAELIRQTGAKLVINVALPYQDLTIMDACLEAGADYLDTANYEPKDVAKFEYSWQWAYQEKFEQAGLCAQLGSGFDPGVTNVFTAWALKHHFDEIHTLDIIDVNGGDHGKAFATNFNPEINIREVTAPCRHFENGDFVETAPMSLHQSFVCPDGVGTFEIYRMYHEELESLVKHIPTIKRAQFWMSFSPNYLKHLEVLQNVGMTRIDSVSYQGVEIIPLQFLKAVLPNPGDLGVSTKGRTCIGNVITGIKDGQFKAIYIWNICDHEACFAEVGSQAISYTTGVPAMIGAKQVLAGSWRKPGVWNMEQQDPDLFMQDLNENGLPWSFVELTLEDAKMLKVI</sequence>